<sequence>MPTQRALVIPAERAPFKLVNDWPIPKPGPKDVLVKLASIALNPADWRIQSGGAPGFVKEYPFICGLDGAGIVEEVGSEVTNLVKGDKVLFEGAFDNTRATFQEYTLSPAAFTAKIPDNISFDQAASVPLCLATVVTGIWAQEEGARSAKLTPPWEEGGKVKYAGDVAFIIGGSSSVGQYAIQCARLQGYAAVIATSSLKHAEFLKSLGATHVIDRHLLPAEIQAQVRTFAAGKPITYVYDAIGDRDEQRLSYELLEDGSAFVTVQPIFHEYIEDLVTEKKPVTRVYGAFDVPGNFKLGLEVYSRLPGWLATGVIVPNRVEVVPGGFTGIPVGLERLHQDEVSGVKLVVRPAETP</sequence>
<gene>
    <name evidence="2" type="ORF">BD310DRAFT_1039843</name>
</gene>
<organism evidence="2 3">
    <name type="scientific">Dichomitus squalens</name>
    <dbReference type="NCBI Taxonomy" id="114155"/>
    <lineage>
        <taxon>Eukaryota</taxon>
        <taxon>Fungi</taxon>
        <taxon>Dikarya</taxon>
        <taxon>Basidiomycota</taxon>
        <taxon>Agaricomycotina</taxon>
        <taxon>Agaricomycetes</taxon>
        <taxon>Polyporales</taxon>
        <taxon>Polyporaceae</taxon>
        <taxon>Dichomitus</taxon>
    </lineage>
</organism>
<dbReference type="SUPFAM" id="SSF51735">
    <property type="entry name" value="NAD(P)-binding Rossmann-fold domains"/>
    <property type="match status" value="1"/>
</dbReference>
<name>A0A4Q9PSL0_9APHY</name>
<reference evidence="2 3" key="1">
    <citation type="submission" date="2019-01" db="EMBL/GenBank/DDBJ databases">
        <title>Draft genome sequences of three monokaryotic isolates of the white-rot basidiomycete fungus Dichomitus squalens.</title>
        <authorList>
            <consortium name="DOE Joint Genome Institute"/>
            <person name="Lopez S.C."/>
            <person name="Andreopoulos B."/>
            <person name="Pangilinan J."/>
            <person name="Lipzen A."/>
            <person name="Riley R."/>
            <person name="Ahrendt S."/>
            <person name="Ng V."/>
            <person name="Barry K."/>
            <person name="Daum C."/>
            <person name="Grigoriev I.V."/>
            <person name="Hilden K.S."/>
            <person name="Makela M.R."/>
            <person name="de Vries R.P."/>
        </authorList>
    </citation>
    <scope>NUCLEOTIDE SEQUENCE [LARGE SCALE GENOMIC DNA]</scope>
    <source>
        <strain evidence="2 3">CBS 464.89</strain>
    </source>
</reference>
<dbReference type="InterPro" id="IPR011032">
    <property type="entry name" value="GroES-like_sf"/>
</dbReference>
<dbReference type="PANTHER" id="PTHR45348:SF2">
    <property type="entry name" value="ZINC-TYPE ALCOHOL DEHYDROGENASE-LIKE PROTEIN C2E1P3.01"/>
    <property type="match status" value="1"/>
</dbReference>
<dbReference type="AlphaFoldDB" id="A0A4Q9PSL0"/>
<dbReference type="SMART" id="SM00829">
    <property type="entry name" value="PKS_ER"/>
    <property type="match status" value="1"/>
</dbReference>
<accession>A0A4Q9PSL0</accession>
<dbReference type="GO" id="GO:0016651">
    <property type="term" value="F:oxidoreductase activity, acting on NAD(P)H"/>
    <property type="evidence" value="ECO:0007669"/>
    <property type="project" value="InterPro"/>
</dbReference>
<protein>
    <submittedName>
        <fullName evidence="2">GroES-like protein</fullName>
    </submittedName>
</protein>
<dbReference type="Pfam" id="PF08240">
    <property type="entry name" value="ADH_N"/>
    <property type="match status" value="1"/>
</dbReference>
<proteinExistence type="predicted"/>
<dbReference type="SUPFAM" id="SSF50129">
    <property type="entry name" value="GroES-like"/>
    <property type="match status" value="1"/>
</dbReference>
<feature type="domain" description="Enoyl reductase (ER)" evidence="1">
    <location>
        <begin position="11"/>
        <end position="348"/>
    </location>
</feature>
<dbReference type="CDD" id="cd08249">
    <property type="entry name" value="enoyl_reductase_like"/>
    <property type="match status" value="1"/>
</dbReference>
<dbReference type="Proteomes" id="UP000292082">
    <property type="component" value="Unassembled WGS sequence"/>
</dbReference>
<dbReference type="Gene3D" id="3.90.180.10">
    <property type="entry name" value="Medium-chain alcohol dehydrogenases, catalytic domain"/>
    <property type="match status" value="1"/>
</dbReference>
<dbReference type="Gene3D" id="3.40.50.720">
    <property type="entry name" value="NAD(P)-binding Rossmann-like Domain"/>
    <property type="match status" value="1"/>
</dbReference>
<dbReference type="InterPro" id="IPR047122">
    <property type="entry name" value="Trans-enoyl_RdTase-like"/>
</dbReference>
<dbReference type="Pfam" id="PF00107">
    <property type="entry name" value="ADH_zinc_N"/>
    <property type="match status" value="1"/>
</dbReference>
<dbReference type="InterPro" id="IPR020843">
    <property type="entry name" value="ER"/>
</dbReference>
<keyword evidence="3" id="KW-1185">Reference proteome</keyword>
<dbReference type="PANTHER" id="PTHR45348">
    <property type="entry name" value="HYPOTHETICAL OXIDOREDUCTASE (EUROFUNG)"/>
    <property type="match status" value="1"/>
</dbReference>
<evidence type="ECO:0000313" key="2">
    <source>
        <dbReference type="EMBL" id="TBU57427.1"/>
    </source>
</evidence>
<dbReference type="EMBL" id="ML145137">
    <property type="protein sequence ID" value="TBU57427.1"/>
    <property type="molecule type" value="Genomic_DNA"/>
</dbReference>
<evidence type="ECO:0000259" key="1">
    <source>
        <dbReference type="SMART" id="SM00829"/>
    </source>
</evidence>
<dbReference type="InterPro" id="IPR013149">
    <property type="entry name" value="ADH-like_C"/>
</dbReference>
<dbReference type="InterPro" id="IPR013154">
    <property type="entry name" value="ADH-like_N"/>
</dbReference>
<evidence type="ECO:0000313" key="3">
    <source>
        <dbReference type="Proteomes" id="UP000292082"/>
    </source>
</evidence>
<dbReference type="InterPro" id="IPR036291">
    <property type="entry name" value="NAD(P)-bd_dom_sf"/>
</dbReference>